<evidence type="ECO:0000313" key="2">
    <source>
        <dbReference type="Proteomes" id="UP001597083"/>
    </source>
</evidence>
<sequence>DISTGSVQSDKIEILSSNTTSNSNAGLTSNIDFQIYDTIQQENGYLDGSRVVITSENVDSNGIPLEPNQFREIVPNWTGEDSVKYGGILVFQENDDFTISVLSLPNDTFTILDSSWAYTMDQALAETNAYKRSEFVRNNAIRSTTLSGIYSKGSGFMVGFKYDGKYYFIEQTVGNNNGRLNQLIENLTYSDDTTAATPELAFYRAIVNIGTNA</sequence>
<evidence type="ECO:0000313" key="1">
    <source>
        <dbReference type="EMBL" id="MFD0852881.1"/>
    </source>
</evidence>
<accession>A0ABW3CES1</accession>
<dbReference type="Proteomes" id="UP001597083">
    <property type="component" value="Unassembled WGS sequence"/>
</dbReference>
<proteinExistence type="predicted"/>
<gene>
    <name evidence="1" type="ORF">ACFQ07_11625</name>
</gene>
<organism evidence="1 2">
    <name type="scientific">Actinomadura adrarensis</name>
    <dbReference type="NCBI Taxonomy" id="1819600"/>
    <lineage>
        <taxon>Bacteria</taxon>
        <taxon>Bacillati</taxon>
        <taxon>Actinomycetota</taxon>
        <taxon>Actinomycetes</taxon>
        <taxon>Streptosporangiales</taxon>
        <taxon>Thermomonosporaceae</taxon>
        <taxon>Actinomadura</taxon>
    </lineage>
</organism>
<protein>
    <submittedName>
        <fullName evidence="1">Uncharacterized protein</fullName>
    </submittedName>
</protein>
<feature type="non-terminal residue" evidence="1">
    <location>
        <position position="1"/>
    </location>
</feature>
<reference evidence="2" key="1">
    <citation type="journal article" date="2019" name="Int. J. Syst. Evol. Microbiol.">
        <title>The Global Catalogue of Microorganisms (GCM) 10K type strain sequencing project: providing services to taxonomists for standard genome sequencing and annotation.</title>
        <authorList>
            <consortium name="The Broad Institute Genomics Platform"/>
            <consortium name="The Broad Institute Genome Sequencing Center for Infectious Disease"/>
            <person name="Wu L."/>
            <person name="Ma J."/>
        </authorList>
    </citation>
    <scope>NUCLEOTIDE SEQUENCE [LARGE SCALE GENOMIC DNA]</scope>
    <source>
        <strain evidence="2">JCM 31696</strain>
    </source>
</reference>
<feature type="non-terminal residue" evidence="1">
    <location>
        <position position="213"/>
    </location>
</feature>
<dbReference type="EMBL" id="JBHTIR010001710">
    <property type="protein sequence ID" value="MFD0852881.1"/>
    <property type="molecule type" value="Genomic_DNA"/>
</dbReference>
<keyword evidence="2" id="KW-1185">Reference proteome</keyword>
<comment type="caution">
    <text evidence="1">The sequence shown here is derived from an EMBL/GenBank/DDBJ whole genome shotgun (WGS) entry which is preliminary data.</text>
</comment>
<name>A0ABW3CES1_9ACTN</name>